<dbReference type="InterPro" id="IPR039859">
    <property type="entry name" value="PFA4/ZDH16/20/ERF2-like"/>
</dbReference>
<comment type="catalytic activity">
    <reaction evidence="9 10">
        <text>L-cysteinyl-[protein] + hexadecanoyl-CoA = S-hexadecanoyl-L-cysteinyl-[protein] + CoA</text>
        <dbReference type="Rhea" id="RHEA:36683"/>
        <dbReference type="Rhea" id="RHEA-COMP:10131"/>
        <dbReference type="Rhea" id="RHEA-COMP:11032"/>
        <dbReference type="ChEBI" id="CHEBI:29950"/>
        <dbReference type="ChEBI" id="CHEBI:57287"/>
        <dbReference type="ChEBI" id="CHEBI:57379"/>
        <dbReference type="ChEBI" id="CHEBI:74151"/>
        <dbReference type="EC" id="2.3.1.225"/>
    </reaction>
</comment>
<keyword evidence="3 10" id="KW-0812">Transmembrane</keyword>
<reference evidence="13 14" key="1">
    <citation type="journal article" date="2016" name="Mol. Biol. Evol.">
        <title>Comparative Genomics of Early-Diverging Mushroom-Forming Fungi Provides Insights into the Origins of Lignocellulose Decay Capabilities.</title>
        <authorList>
            <person name="Nagy L.G."/>
            <person name="Riley R."/>
            <person name="Tritt A."/>
            <person name="Adam C."/>
            <person name="Daum C."/>
            <person name="Floudas D."/>
            <person name="Sun H."/>
            <person name="Yadav J.S."/>
            <person name="Pangilinan J."/>
            <person name="Larsson K.H."/>
            <person name="Matsuura K."/>
            <person name="Barry K."/>
            <person name="Labutti K."/>
            <person name="Kuo R."/>
            <person name="Ohm R.A."/>
            <person name="Bhattacharya S.S."/>
            <person name="Shirouzu T."/>
            <person name="Yoshinaga Y."/>
            <person name="Martin F.M."/>
            <person name="Grigoriev I.V."/>
            <person name="Hibbett D.S."/>
        </authorList>
    </citation>
    <scope>NUCLEOTIDE SEQUENCE [LARGE SCALE GENOMIC DNA]</scope>
    <source>
        <strain evidence="13 14">L-15889</strain>
    </source>
</reference>
<keyword evidence="5 10" id="KW-0472">Membrane</keyword>
<proteinExistence type="inferred from homology"/>
<dbReference type="PROSITE" id="PS50216">
    <property type="entry name" value="DHHC"/>
    <property type="match status" value="1"/>
</dbReference>
<keyword evidence="4 10" id="KW-1133">Transmembrane helix</keyword>
<feature type="transmembrane region" description="Helical" evidence="10">
    <location>
        <begin position="43"/>
        <end position="67"/>
    </location>
</feature>
<keyword evidence="2 10" id="KW-0808">Transferase</keyword>
<evidence type="ECO:0000313" key="13">
    <source>
        <dbReference type="EMBL" id="KZT64248.1"/>
    </source>
</evidence>
<evidence type="ECO:0000256" key="4">
    <source>
        <dbReference type="ARBA" id="ARBA00022989"/>
    </source>
</evidence>
<dbReference type="PANTHER" id="PTHR12246">
    <property type="entry name" value="PALMITOYLTRANSFERASE ZDHHC16"/>
    <property type="match status" value="1"/>
</dbReference>
<evidence type="ECO:0000256" key="1">
    <source>
        <dbReference type="ARBA" id="ARBA00004141"/>
    </source>
</evidence>
<dbReference type="OrthoDB" id="9909019at2759"/>
<comment type="subcellular location">
    <subcellularLocation>
        <location evidence="1">Membrane</location>
        <topology evidence="1">Multi-pass membrane protein</topology>
    </subcellularLocation>
</comment>
<keyword evidence="8 10" id="KW-0012">Acyltransferase</keyword>
<keyword evidence="14" id="KW-1185">Reference proteome</keyword>
<evidence type="ECO:0000256" key="5">
    <source>
        <dbReference type="ARBA" id="ARBA00023136"/>
    </source>
</evidence>
<feature type="transmembrane region" description="Helical" evidence="10">
    <location>
        <begin position="79"/>
        <end position="101"/>
    </location>
</feature>
<comment type="similarity">
    <text evidence="10">Belongs to the DHHC palmitoyltransferase family.</text>
</comment>
<evidence type="ECO:0000256" key="9">
    <source>
        <dbReference type="ARBA" id="ARBA00048048"/>
    </source>
</evidence>
<evidence type="ECO:0000313" key="14">
    <source>
        <dbReference type="Proteomes" id="UP000076727"/>
    </source>
</evidence>
<keyword evidence="6" id="KW-0564">Palmitate</keyword>
<accession>A0A165LCT0</accession>
<sequence>MPEVRRNTLLHLPSDMPAPRTTHWDEDDEDDGPPRIRKRWYHYLPLFLAVLLMLLPHPSLLLVLVNYHLRVLDSPARFLIHLLVTYTLSFLAFCSLILILARDPGPVTSPKAAEAAEDVDEREDMGFMQALLATESDGPHDKRPGKWCRKCSAPKPERTHHCSTCGRCVLKMDHHCFWLGDRCVGHRTYSAFIHLLTCIVLLSVYIAVLCIQAVYFAFTNPLAIDESTPLHDIYLAFYGIIMALVFGSFWMYHIYLTTTNQTTLENVSPFLLLRHLPPLPRPSSGTQILSDPPLEHQLSHAQRRLVRDAHFHVRIYDVGWRKNWAQVMGWDQPWGWANRLLVGGGCKGDGQAFPRNSRADDMLTRLAHDLVSIDKD</sequence>
<evidence type="ECO:0000256" key="7">
    <source>
        <dbReference type="ARBA" id="ARBA00023288"/>
    </source>
</evidence>
<dbReference type="InterPro" id="IPR001594">
    <property type="entry name" value="Palmitoyltrfase_DHHC"/>
</dbReference>
<dbReference type="EMBL" id="KV429135">
    <property type="protein sequence ID" value="KZT64248.1"/>
    <property type="molecule type" value="Genomic_DNA"/>
</dbReference>
<dbReference type="GO" id="GO:0016020">
    <property type="term" value="C:membrane"/>
    <property type="evidence" value="ECO:0007669"/>
    <property type="project" value="UniProtKB-SubCell"/>
</dbReference>
<dbReference type="AlphaFoldDB" id="A0A165LCT0"/>
<evidence type="ECO:0000259" key="12">
    <source>
        <dbReference type="Pfam" id="PF01529"/>
    </source>
</evidence>
<evidence type="ECO:0000256" key="3">
    <source>
        <dbReference type="ARBA" id="ARBA00022692"/>
    </source>
</evidence>
<feature type="transmembrane region" description="Helical" evidence="10">
    <location>
        <begin position="233"/>
        <end position="252"/>
    </location>
</feature>
<dbReference type="GO" id="GO:0019706">
    <property type="term" value="F:protein-cysteine S-palmitoyltransferase activity"/>
    <property type="evidence" value="ECO:0007669"/>
    <property type="project" value="UniProtKB-EC"/>
</dbReference>
<dbReference type="Pfam" id="PF01529">
    <property type="entry name" value="DHHC"/>
    <property type="match status" value="1"/>
</dbReference>
<dbReference type="EC" id="2.3.1.225" evidence="10"/>
<feature type="domain" description="Palmitoyltransferase DHHC" evidence="12">
    <location>
        <begin position="144"/>
        <end position="267"/>
    </location>
</feature>
<evidence type="ECO:0000256" key="6">
    <source>
        <dbReference type="ARBA" id="ARBA00023139"/>
    </source>
</evidence>
<feature type="region of interest" description="Disordered" evidence="11">
    <location>
        <begin position="12"/>
        <end position="31"/>
    </location>
</feature>
<organism evidence="13 14">
    <name type="scientific">Daedalea quercina L-15889</name>
    <dbReference type="NCBI Taxonomy" id="1314783"/>
    <lineage>
        <taxon>Eukaryota</taxon>
        <taxon>Fungi</taxon>
        <taxon>Dikarya</taxon>
        <taxon>Basidiomycota</taxon>
        <taxon>Agaricomycotina</taxon>
        <taxon>Agaricomycetes</taxon>
        <taxon>Polyporales</taxon>
        <taxon>Fomitopsis</taxon>
    </lineage>
</organism>
<keyword evidence="7" id="KW-0449">Lipoprotein</keyword>
<evidence type="ECO:0000256" key="10">
    <source>
        <dbReference type="RuleBase" id="RU079119"/>
    </source>
</evidence>
<feature type="transmembrane region" description="Helical" evidence="10">
    <location>
        <begin position="192"/>
        <end position="218"/>
    </location>
</feature>
<comment type="domain">
    <text evidence="10">The DHHC domain is required for palmitoyltransferase activity.</text>
</comment>
<evidence type="ECO:0000256" key="11">
    <source>
        <dbReference type="SAM" id="MobiDB-lite"/>
    </source>
</evidence>
<protein>
    <recommendedName>
        <fullName evidence="10">Palmitoyltransferase</fullName>
        <ecNumber evidence="10">2.3.1.225</ecNumber>
    </recommendedName>
</protein>
<dbReference type="Proteomes" id="UP000076727">
    <property type="component" value="Unassembled WGS sequence"/>
</dbReference>
<dbReference type="STRING" id="1314783.A0A165LCT0"/>
<evidence type="ECO:0000256" key="2">
    <source>
        <dbReference type="ARBA" id="ARBA00022679"/>
    </source>
</evidence>
<evidence type="ECO:0000256" key="8">
    <source>
        <dbReference type="ARBA" id="ARBA00023315"/>
    </source>
</evidence>
<name>A0A165LCT0_9APHY</name>
<gene>
    <name evidence="13" type="ORF">DAEQUDRAFT_732856</name>
</gene>